<name>A0A9Q3YZS3_9FLAO</name>
<evidence type="ECO:0000313" key="2">
    <source>
        <dbReference type="Proteomes" id="UP001108025"/>
    </source>
</evidence>
<reference evidence="1" key="1">
    <citation type="submission" date="2021-11" db="EMBL/GenBank/DDBJ databases">
        <title>Description of novel Chryseobacterium species.</title>
        <authorList>
            <person name="Saticioglu I.B."/>
            <person name="Ay H."/>
            <person name="Altun S."/>
            <person name="Duman M."/>
        </authorList>
    </citation>
    <scope>NUCLEOTIDE SEQUENCE</scope>
    <source>
        <strain evidence="1">C-17</strain>
    </source>
</reference>
<gene>
    <name evidence="1" type="ORF">LO744_19085</name>
</gene>
<organism evidence="1 2">
    <name type="scientific">Chryseobacterium turcicum</name>
    <dbReference type="NCBI Taxonomy" id="2898076"/>
    <lineage>
        <taxon>Bacteria</taxon>
        <taxon>Pseudomonadati</taxon>
        <taxon>Bacteroidota</taxon>
        <taxon>Flavobacteriia</taxon>
        <taxon>Flavobacteriales</taxon>
        <taxon>Weeksellaceae</taxon>
        <taxon>Chryseobacterium group</taxon>
        <taxon>Chryseobacterium</taxon>
    </lineage>
</organism>
<keyword evidence="2" id="KW-1185">Reference proteome</keyword>
<dbReference type="Proteomes" id="UP001108025">
    <property type="component" value="Unassembled WGS sequence"/>
</dbReference>
<comment type="caution">
    <text evidence="1">The sequence shown here is derived from an EMBL/GenBank/DDBJ whole genome shotgun (WGS) entry which is preliminary data.</text>
</comment>
<evidence type="ECO:0000313" key="1">
    <source>
        <dbReference type="EMBL" id="MCD1118950.1"/>
    </source>
</evidence>
<accession>A0A9Q3YZS3</accession>
<dbReference type="EMBL" id="JAJNAY010000002">
    <property type="protein sequence ID" value="MCD1118950.1"/>
    <property type="molecule type" value="Genomic_DNA"/>
</dbReference>
<sequence>MKFFLSFFIVFTIAIRPVLPMLNYVINYDFIVKNLCENRKIIESDCKGKCFVKKELAKTEKQSNNAQNIKIAGLDVFLSHEILSFPTLNSTGLQSEKPILNGIHLYSSEYFSRIFHPPLV</sequence>
<dbReference type="AlphaFoldDB" id="A0A9Q3YZS3"/>
<protein>
    <submittedName>
        <fullName evidence="1">Uncharacterized protein</fullName>
    </submittedName>
</protein>
<dbReference type="RefSeq" id="WP_230672250.1">
    <property type="nucleotide sequence ID" value="NZ_JAJNAY010000002.1"/>
</dbReference>
<proteinExistence type="predicted"/>